<dbReference type="RefSeq" id="WP_195817208.1">
    <property type="nucleotide sequence ID" value="NZ_CP089919.1"/>
</dbReference>
<organism evidence="2 3">
    <name type="scientific">Rahnella victoriana</name>
    <dbReference type="NCBI Taxonomy" id="1510570"/>
    <lineage>
        <taxon>Bacteria</taxon>
        <taxon>Pseudomonadati</taxon>
        <taxon>Pseudomonadota</taxon>
        <taxon>Gammaproteobacteria</taxon>
        <taxon>Enterobacterales</taxon>
        <taxon>Yersiniaceae</taxon>
        <taxon>Rahnella</taxon>
    </lineage>
</organism>
<protein>
    <recommendedName>
        <fullName evidence="4">Shiga toxin A subunit</fullName>
    </recommendedName>
</protein>
<proteinExistence type="predicted"/>
<keyword evidence="3" id="KW-1185">Reference proteome</keyword>
<evidence type="ECO:0000313" key="2">
    <source>
        <dbReference type="EMBL" id="MBF7955950.1"/>
    </source>
</evidence>
<gene>
    <name evidence="2" type="ORF">IV431_10330</name>
</gene>
<evidence type="ECO:0000256" key="1">
    <source>
        <dbReference type="SAM" id="SignalP"/>
    </source>
</evidence>
<dbReference type="Proteomes" id="UP000600307">
    <property type="component" value="Unassembled WGS sequence"/>
</dbReference>
<keyword evidence="1" id="KW-0732">Signal</keyword>
<name>A0ABS0DQP7_9GAMM</name>
<dbReference type="EMBL" id="JADOBH010000002">
    <property type="protein sequence ID" value="MBF7955950.1"/>
    <property type="molecule type" value="Genomic_DNA"/>
</dbReference>
<sequence length="158" mass="17809">MGKRRQGVNRKMKFILLYFLTGIAFSTMAQDPKDTCVKPGSYIETAMKDAMQHELGVDVKSVNNHKTTMTLLSKTKVSPVMAAQLAKKDQVESGKNQMGMTWKDYYSTYAEDNVYNLIVKFTFEDNAGHKNIFIGSTFRNDDECSVGFGGYITVERGF</sequence>
<evidence type="ECO:0008006" key="4">
    <source>
        <dbReference type="Google" id="ProtNLM"/>
    </source>
</evidence>
<evidence type="ECO:0000313" key="3">
    <source>
        <dbReference type="Proteomes" id="UP000600307"/>
    </source>
</evidence>
<accession>A0ABS0DQP7</accession>
<feature type="chain" id="PRO_5046776587" description="Shiga toxin A subunit" evidence="1">
    <location>
        <begin position="30"/>
        <end position="158"/>
    </location>
</feature>
<feature type="signal peptide" evidence="1">
    <location>
        <begin position="1"/>
        <end position="29"/>
    </location>
</feature>
<reference evidence="2 3" key="1">
    <citation type="submission" date="2020-11" db="EMBL/GenBank/DDBJ databases">
        <title>Taxonomic investigation of Rahnella spp.</title>
        <authorList>
            <person name="Lee S.D."/>
        </authorList>
    </citation>
    <scope>NUCLEOTIDE SEQUENCE [LARGE SCALE GENOMIC DNA]</scope>
    <source>
        <strain evidence="2 3">SAP-10</strain>
    </source>
</reference>
<comment type="caution">
    <text evidence="2">The sequence shown here is derived from an EMBL/GenBank/DDBJ whole genome shotgun (WGS) entry which is preliminary data.</text>
</comment>